<dbReference type="AlphaFoldDB" id="A0A7W4YUQ1"/>
<dbReference type="Proteomes" id="UP000532010">
    <property type="component" value="Unassembled WGS sequence"/>
</dbReference>
<gene>
    <name evidence="1" type="ORF">FHR70_000655</name>
</gene>
<name>A0A7W4YUQ1_9HYPH</name>
<accession>A0A7W4YUQ1</accession>
<dbReference type="EMBL" id="JACHWB010000001">
    <property type="protein sequence ID" value="MBB3017615.1"/>
    <property type="molecule type" value="Genomic_DNA"/>
</dbReference>
<evidence type="ECO:0000313" key="1">
    <source>
        <dbReference type="EMBL" id="MBB3017615.1"/>
    </source>
</evidence>
<dbReference type="RefSeq" id="WP_183447067.1">
    <property type="nucleotide sequence ID" value="NZ_JACHWB010000001.1"/>
</dbReference>
<evidence type="ECO:0000313" key="2">
    <source>
        <dbReference type="Proteomes" id="UP000532010"/>
    </source>
</evidence>
<keyword evidence="2" id="KW-1185">Reference proteome</keyword>
<reference evidence="1 2" key="1">
    <citation type="submission" date="2020-08" db="EMBL/GenBank/DDBJ databases">
        <title>The Agave Microbiome: Exploring the role of microbial communities in plant adaptations to desert environments.</title>
        <authorList>
            <person name="Partida-Martinez L.P."/>
        </authorList>
    </citation>
    <scope>NUCLEOTIDE SEQUENCE [LARGE SCALE GENOMIC DNA]</scope>
    <source>
        <strain evidence="1 2">AT3.9</strain>
    </source>
</reference>
<protein>
    <submittedName>
        <fullName evidence="1">Uncharacterized protein</fullName>
    </submittedName>
</protein>
<proteinExistence type="predicted"/>
<organism evidence="1 2">
    <name type="scientific">Microvirga lupini</name>
    <dbReference type="NCBI Taxonomy" id="420324"/>
    <lineage>
        <taxon>Bacteria</taxon>
        <taxon>Pseudomonadati</taxon>
        <taxon>Pseudomonadota</taxon>
        <taxon>Alphaproteobacteria</taxon>
        <taxon>Hyphomicrobiales</taxon>
        <taxon>Methylobacteriaceae</taxon>
        <taxon>Microvirga</taxon>
    </lineage>
</organism>
<comment type="caution">
    <text evidence="1">The sequence shown here is derived from an EMBL/GenBank/DDBJ whole genome shotgun (WGS) entry which is preliminary data.</text>
</comment>
<sequence>MGSIKEIDTNQRAFLGKLDELENRAHAVGHTLTSICELSGVARATPDRWRKSTPNTIKLVDKLEAVVVEAEKQAAKAQ</sequence>